<sequence>MEASFDQKINVVYLDESRRTPVHRAALDGKHEQVEEKVRVTSGLDDQDEQERTPLHHATEHGHRKVCHTLLQHGANSSIKDREHWTPLMSASDLGKEQSCQDILTVNPETDDVNMDGETALHIACRRGHVGVVNLLMDYGASLNVCNKDGVTCFETAAKSGKSEVVFAMIKHKRWMEIMEHKDKKGLTPMKLLIKHFPESAQLVMDYCIDRSETESSDDPNFTVTCNLRFLDPNPTHTTCLRESRFFGPSTMVKHERRELLDHPLTQVLLNKKWSSFGRLVFFFNFMFYFVFVVMITAFLIRFMQNGDKELGDYFIYVYPIAFLLIGVQFTKEVIAILVQRLQYFTTLNNLTEWLLYSTTTSFMVSLFIFDLIFSLSGRDKRDIVYPQFIWVLGAISIFLCYANLVLVLRRLSLVGIYVTMFIEVVLLIFFVLFFGFSMVFYVLFKSEESVFKHLGFALLKVTVMTIGELGRADREIFDSDSVLLLLNRWMEIMEHKDKKGLTPMKLLIKHFPESAQLVMDYCIDRSEIESSSDPNFTITCNLRFLDPGPTNTICQRGSHFFGPSTMVKHERKELLDHPLTQVLLNKKWSSFGRLVFYFNFMFYFVFVVMFTAFLIRFMQNGDTGLGDSFMYPIVFLLFGVRFIKEVIAIVVQRLHYFTTLSNLTEWILYSTTGFFMISLFAFDFTIPFDDPEKRHNRYPQLIWVLGAISIFLCYANLVLVLCRLSLVGIYVTMFIEVTKSVLKVLLIFFVFFFGFSMVFYILFKSEVGLAVGDIDAIRRNAAFKRMAMQVMYIVRVENSFPRLMLFLGMKTSSGLDFSPRAKEEPSPGVVLDYTEIKKKLDLTEKRVETLVDMMEVQNALLRELVKKIDRGTKMDKKSMEMEGSTVEHEYGSTSASGEKWILDDQQPYEIKTQPHLHKCRKITYV</sequence>
<evidence type="ECO:0000256" key="1">
    <source>
        <dbReference type="ARBA" id="ARBA00022448"/>
    </source>
</evidence>
<keyword evidence="10" id="KW-0812">Transmembrane</keyword>
<comment type="caution">
    <text evidence="11">The sequence shown here is derived from an EMBL/GenBank/DDBJ whole genome shotgun (WGS) entry which is preliminary data.</text>
</comment>
<feature type="transmembrane region" description="Helical" evidence="10">
    <location>
        <begin position="630"/>
        <end position="652"/>
    </location>
</feature>
<keyword evidence="7" id="KW-0407">Ion channel</keyword>
<dbReference type="STRING" id="46731.A0A3M6T6B6"/>
<dbReference type="Pfam" id="PF12796">
    <property type="entry name" value="Ank_2"/>
    <property type="match status" value="2"/>
</dbReference>
<keyword evidence="10" id="KW-0472">Membrane</keyword>
<dbReference type="OrthoDB" id="366390at2759"/>
<dbReference type="PANTHER" id="PTHR47143:SF1">
    <property type="entry name" value="ION_TRANS DOMAIN-CONTAINING PROTEIN"/>
    <property type="match status" value="1"/>
</dbReference>
<dbReference type="InterPro" id="IPR036770">
    <property type="entry name" value="Ankyrin_rpt-contain_sf"/>
</dbReference>
<dbReference type="GO" id="GO:1902495">
    <property type="term" value="C:transmembrane transporter complex"/>
    <property type="evidence" value="ECO:0007669"/>
    <property type="project" value="TreeGrafter"/>
</dbReference>
<feature type="transmembrane region" description="Helical" evidence="10">
    <location>
        <begin position="314"/>
        <end position="339"/>
    </location>
</feature>
<name>A0A3M6T6B6_POCDA</name>
<keyword evidence="10" id="KW-1133">Transmembrane helix</keyword>
<proteinExistence type="predicted"/>
<evidence type="ECO:0000256" key="7">
    <source>
        <dbReference type="ARBA" id="ARBA00023303"/>
    </source>
</evidence>
<dbReference type="Proteomes" id="UP000275408">
    <property type="component" value="Unassembled WGS sequence"/>
</dbReference>
<dbReference type="InterPro" id="IPR002110">
    <property type="entry name" value="Ankyrin_rpt"/>
</dbReference>
<feature type="compositionally biased region" description="Basic and acidic residues" evidence="9">
    <location>
        <begin position="50"/>
        <end position="61"/>
    </location>
</feature>
<dbReference type="Gene3D" id="1.25.40.20">
    <property type="entry name" value="Ankyrin repeat-containing domain"/>
    <property type="match status" value="2"/>
</dbReference>
<keyword evidence="3" id="KW-0677">Repeat</keyword>
<feature type="transmembrane region" description="Helical" evidence="10">
    <location>
        <begin position="595"/>
        <end position="618"/>
    </location>
</feature>
<feature type="transmembrane region" description="Helical" evidence="10">
    <location>
        <begin position="745"/>
        <end position="764"/>
    </location>
</feature>
<dbReference type="PROSITE" id="PS50088">
    <property type="entry name" value="ANK_REPEAT"/>
    <property type="match status" value="2"/>
</dbReference>
<gene>
    <name evidence="11" type="ORF">pdam_00000942</name>
</gene>
<keyword evidence="1" id="KW-0813">Transport</keyword>
<feature type="transmembrane region" description="Helical" evidence="10">
    <location>
        <begin position="415"/>
        <end position="445"/>
    </location>
</feature>
<evidence type="ECO:0000256" key="3">
    <source>
        <dbReference type="ARBA" id="ARBA00022737"/>
    </source>
</evidence>
<dbReference type="GO" id="GO:0034220">
    <property type="term" value="P:monoatomic ion transmembrane transport"/>
    <property type="evidence" value="ECO:0007669"/>
    <property type="project" value="UniProtKB-KW"/>
</dbReference>
<keyword evidence="12" id="KW-1185">Reference proteome</keyword>
<evidence type="ECO:0000313" key="12">
    <source>
        <dbReference type="Proteomes" id="UP000275408"/>
    </source>
</evidence>
<dbReference type="GO" id="GO:0022857">
    <property type="term" value="F:transmembrane transporter activity"/>
    <property type="evidence" value="ECO:0007669"/>
    <property type="project" value="TreeGrafter"/>
</dbReference>
<evidence type="ECO:0000256" key="4">
    <source>
        <dbReference type="ARBA" id="ARBA00023043"/>
    </source>
</evidence>
<feature type="transmembrane region" description="Helical" evidence="10">
    <location>
        <begin position="703"/>
        <end position="733"/>
    </location>
</feature>
<reference evidence="11 12" key="1">
    <citation type="journal article" date="2018" name="Sci. Rep.">
        <title>Comparative analysis of the Pocillopora damicornis genome highlights role of immune system in coral evolution.</title>
        <authorList>
            <person name="Cunning R."/>
            <person name="Bay R.A."/>
            <person name="Gillette P."/>
            <person name="Baker A.C."/>
            <person name="Traylor-Knowles N."/>
        </authorList>
    </citation>
    <scope>NUCLEOTIDE SEQUENCE [LARGE SCALE GENOMIC DNA]</scope>
    <source>
        <strain evidence="11">RSMAS</strain>
        <tissue evidence="11">Whole animal</tissue>
    </source>
</reference>
<keyword evidence="2" id="KW-0716">Sensory transduction</keyword>
<feature type="repeat" description="ANK" evidence="8">
    <location>
        <begin position="50"/>
        <end position="82"/>
    </location>
</feature>
<feature type="transmembrane region" description="Helical" evidence="10">
    <location>
        <begin position="389"/>
        <end position="409"/>
    </location>
</feature>
<keyword evidence="5" id="KW-0406">Ion transport</keyword>
<evidence type="ECO:0000256" key="9">
    <source>
        <dbReference type="SAM" id="MobiDB-lite"/>
    </source>
</evidence>
<feature type="region of interest" description="Disordered" evidence="9">
    <location>
        <begin position="41"/>
        <end position="61"/>
    </location>
</feature>
<keyword evidence="6" id="KW-0325">Glycoprotein</keyword>
<dbReference type="EMBL" id="RCHS01004213">
    <property type="protein sequence ID" value="RMX36902.1"/>
    <property type="molecule type" value="Genomic_DNA"/>
</dbReference>
<evidence type="ECO:0000313" key="11">
    <source>
        <dbReference type="EMBL" id="RMX36902.1"/>
    </source>
</evidence>
<dbReference type="PANTHER" id="PTHR47143">
    <property type="entry name" value="TRANSIENT RECEPTOR POTENTIAL CATION CHANNEL PROTEIN PAINLESS"/>
    <property type="match status" value="1"/>
</dbReference>
<evidence type="ECO:0000256" key="10">
    <source>
        <dbReference type="SAM" id="Phobius"/>
    </source>
</evidence>
<evidence type="ECO:0000256" key="8">
    <source>
        <dbReference type="PROSITE-ProRule" id="PRU00023"/>
    </source>
</evidence>
<feature type="transmembrane region" description="Helical" evidence="10">
    <location>
        <begin position="664"/>
        <end position="683"/>
    </location>
</feature>
<dbReference type="SUPFAM" id="SSF48403">
    <property type="entry name" value="Ankyrin repeat"/>
    <property type="match status" value="1"/>
</dbReference>
<evidence type="ECO:0000256" key="6">
    <source>
        <dbReference type="ARBA" id="ARBA00023180"/>
    </source>
</evidence>
<accession>A0A3M6T6B6</accession>
<feature type="transmembrane region" description="Helical" evidence="10">
    <location>
        <begin position="354"/>
        <end position="377"/>
    </location>
</feature>
<organism evidence="11 12">
    <name type="scientific">Pocillopora damicornis</name>
    <name type="common">Cauliflower coral</name>
    <name type="synonym">Millepora damicornis</name>
    <dbReference type="NCBI Taxonomy" id="46731"/>
    <lineage>
        <taxon>Eukaryota</taxon>
        <taxon>Metazoa</taxon>
        <taxon>Cnidaria</taxon>
        <taxon>Anthozoa</taxon>
        <taxon>Hexacorallia</taxon>
        <taxon>Scleractinia</taxon>
        <taxon>Astrocoeniina</taxon>
        <taxon>Pocilloporidae</taxon>
        <taxon>Pocillopora</taxon>
    </lineage>
</organism>
<evidence type="ECO:0000256" key="5">
    <source>
        <dbReference type="ARBA" id="ARBA00023065"/>
    </source>
</evidence>
<evidence type="ECO:0000256" key="2">
    <source>
        <dbReference type="ARBA" id="ARBA00022606"/>
    </source>
</evidence>
<keyword evidence="4 8" id="KW-0040">ANK repeat</keyword>
<dbReference type="PROSITE" id="PS50297">
    <property type="entry name" value="ANK_REP_REGION"/>
    <property type="match status" value="2"/>
</dbReference>
<dbReference type="AlphaFoldDB" id="A0A3M6T6B6"/>
<feature type="transmembrane region" description="Helical" evidence="10">
    <location>
        <begin position="280"/>
        <end position="302"/>
    </location>
</feature>
<feature type="repeat" description="ANK" evidence="8">
    <location>
        <begin position="116"/>
        <end position="148"/>
    </location>
</feature>
<protein>
    <submittedName>
        <fullName evidence="11">Uncharacterized protein</fullName>
    </submittedName>
</protein>
<dbReference type="InterPro" id="IPR052076">
    <property type="entry name" value="TRP_cation_channel"/>
</dbReference>
<dbReference type="SMART" id="SM00248">
    <property type="entry name" value="ANK"/>
    <property type="match status" value="4"/>
</dbReference>